<name>A0A2X0R809_9PROT</name>
<evidence type="ECO:0000313" key="1">
    <source>
        <dbReference type="EMBL" id="SPS06152.1"/>
    </source>
</evidence>
<protein>
    <submittedName>
        <fullName evidence="1">Uncharacterized protein</fullName>
    </submittedName>
</protein>
<sequence>MSHSYEEIRSVALAILCNKEIVPHYPNQYSSLYSSVSYAFAKRENKPHSSLNGYQLDYEDKGIMHELFWDLFRQGIITLGLNEANPNFPFFRITEYGKKMSDGQLGYFFHDLSSYEAVIRNEVPGMHNVTLLYLKEAMQAFRSGCMLSATVMLGVAVEHTFKLLTDVIESNPAKKRLFGPVFTERSFLKQFNKFKDIVKQNIQEFPGDIKEDFDTHFAGILSIIRTSRNEAGHPTGKIMDREQTFVLLHLMIPYSKKMYQLKQYFESIV</sequence>
<proteinExistence type="predicted"/>
<dbReference type="EMBL" id="LS423452">
    <property type="protein sequence ID" value="SPS06152.1"/>
    <property type="molecule type" value="Genomic_DNA"/>
</dbReference>
<organism evidence="1">
    <name type="scientific">Candidatus Nitrotoga fabula</name>
    <dbReference type="NCBI Taxonomy" id="2182327"/>
    <lineage>
        <taxon>Bacteria</taxon>
        <taxon>Pseudomonadati</taxon>
        <taxon>Pseudomonadota</taxon>
        <taxon>Betaproteobacteria</taxon>
        <taxon>Nitrosomonadales</taxon>
        <taxon>Gallionellaceae</taxon>
        <taxon>Candidatus Nitrotoga</taxon>
    </lineage>
</organism>
<accession>A0A2X0R809</accession>
<gene>
    <name evidence="1" type="ORF">NITFAB_1742</name>
</gene>
<reference evidence="1" key="1">
    <citation type="submission" date="2018-05" db="EMBL/GenBank/DDBJ databases">
        <authorList>
            <person name="Lanie J.A."/>
            <person name="Ng W.-L."/>
            <person name="Kazmierczak K.M."/>
            <person name="Andrzejewski T.M."/>
            <person name="Davidsen T.M."/>
            <person name="Wayne K.J."/>
            <person name="Tettelin H."/>
            <person name="Glass J.I."/>
            <person name="Rusch D."/>
            <person name="Podicherti R."/>
            <person name="Tsui H.-C.T."/>
            <person name="Winkler M.E."/>
        </authorList>
    </citation>
    <scope>NUCLEOTIDE SEQUENCE</scope>
    <source>
        <strain evidence="1">KNB</strain>
    </source>
</reference>
<dbReference type="AlphaFoldDB" id="A0A2X0R809"/>